<dbReference type="GO" id="GO:0005886">
    <property type="term" value="C:plasma membrane"/>
    <property type="evidence" value="ECO:0007669"/>
    <property type="project" value="UniProtKB-SubCell"/>
</dbReference>
<dbReference type="RefSeq" id="WP_349948686.1">
    <property type="nucleotide sequence ID" value="NZ_CP157940.1"/>
</dbReference>
<comment type="subcellular location">
    <subcellularLocation>
        <location evidence="1">Cell membrane</location>
        <topology evidence="1">Multi-pass membrane protein</topology>
    </subcellularLocation>
</comment>
<dbReference type="InterPro" id="IPR050367">
    <property type="entry name" value="APC_superfamily"/>
</dbReference>
<feature type="transmembrane region" description="Helical" evidence="6">
    <location>
        <begin position="346"/>
        <end position="367"/>
    </location>
</feature>
<feature type="transmembrane region" description="Helical" evidence="6">
    <location>
        <begin position="190"/>
        <end position="209"/>
    </location>
</feature>
<feature type="transmembrane region" description="Helical" evidence="6">
    <location>
        <begin position="230"/>
        <end position="251"/>
    </location>
</feature>
<protein>
    <submittedName>
        <fullName evidence="7">Amino acid permease</fullName>
    </submittedName>
</protein>
<feature type="transmembrane region" description="Helical" evidence="6">
    <location>
        <begin position="271"/>
        <end position="292"/>
    </location>
</feature>
<keyword evidence="2" id="KW-1003">Cell membrane</keyword>
<sequence length="444" mass="47055">MSEENKQDGLKKVLGFGDLLGIGVGQIIGSGIMALTGICIALTGAGTPLAFLMAAVLVICPNLVLAVLGSAVPATGGMYTYVRDYIGKKTSFFYLALLVAGQLVLSMFAITFATYACSLMPGMNQTFVAFGILTLCYVMNLVGVDMAAKLQNILVAVLIAALALFILLGLPKVDWSVFRAEKAFMPNGLINFLTASSLLTFATGGAEFLSELGGEMKNPGHDLPRAMIGSTIFVAVIYALIGIVAVGVLPVDQVAGQSLVLVASAVLPKPLYVFFIIGGGMFAVASTLNATFTWCTKGLLIAAEEGWLPKQAASLTKRGTPWVLLTVFYIVGTVPVLTGIDIATIAMLGNGVSLIYVMFPIFTGYLIYKKNPDAMKKTSFRISKPVLAILTTVALAGYALAAVLNFSDIESAWKIMAIYSIIVIIYAFIREKKVIHYSSARSGE</sequence>
<evidence type="ECO:0000313" key="7">
    <source>
        <dbReference type="EMBL" id="XBS56056.1"/>
    </source>
</evidence>
<feature type="transmembrane region" description="Helical" evidence="6">
    <location>
        <begin position="49"/>
        <end position="72"/>
    </location>
</feature>
<dbReference type="PANTHER" id="PTHR42770">
    <property type="entry name" value="AMINO ACID TRANSPORTER-RELATED"/>
    <property type="match status" value="1"/>
</dbReference>
<evidence type="ECO:0000256" key="4">
    <source>
        <dbReference type="ARBA" id="ARBA00022989"/>
    </source>
</evidence>
<feature type="transmembrane region" description="Helical" evidence="6">
    <location>
        <begin position="127"/>
        <end position="146"/>
    </location>
</feature>
<feature type="transmembrane region" description="Helical" evidence="6">
    <location>
        <begin position="20"/>
        <end position="43"/>
    </location>
</feature>
<evidence type="ECO:0000256" key="6">
    <source>
        <dbReference type="SAM" id="Phobius"/>
    </source>
</evidence>
<dbReference type="EMBL" id="CP157940">
    <property type="protein sequence ID" value="XBS56056.1"/>
    <property type="molecule type" value="Genomic_DNA"/>
</dbReference>
<dbReference type="PANTHER" id="PTHR42770:SF7">
    <property type="entry name" value="MEMBRANE PROTEIN"/>
    <property type="match status" value="1"/>
</dbReference>
<evidence type="ECO:0000256" key="1">
    <source>
        <dbReference type="ARBA" id="ARBA00004651"/>
    </source>
</evidence>
<feature type="transmembrane region" description="Helical" evidence="6">
    <location>
        <begin position="153"/>
        <end position="170"/>
    </location>
</feature>
<feature type="transmembrane region" description="Helical" evidence="6">
    <location>
        <begin position="387"/>
        <end position="406"/>
    </location>
</feature>
<proteinExistence type="predicted"/>
<keyword evidence="5 6" id="KW-0472">Membrane</keyword>
<name>A0AAU7PWY3_9FIRM</name>
<feature type="transmembrane region" description="Helical" evidence="6">
    <location>
        <begin position="92"/>
        <end position="115"/>
    </location>
</feature>
<keyword evidence="4 6" id="KW-1133">Transmembrane helix</keyword>
<dbReference type="InterPro" id="IPR002293">
    <property type="entry name" value="AA/rel_permease1"/>
</dbReference>
<evidence type="ECO:0000256" key="5">
    <source>
        <dbReference type="ARBA" id="ARBA00023136"/>
    </source>
</evidence>
<dbReference type="GO" id="GO:0022857">
    <property type="term" value="F:transmembrane transporter activity"/>
    <property type="evidence" value="ECO:0007669"/>
    <property type="project" value="InterPro"/>
</dbReference>
<dbReference type="Pfam" id="PF13520">
    <property type="entry name" value="AA_permease_2"/>
    <property type="match status" value="1"/>
</dbReference>
<evidence type="ECO:0000256" key="2">
    <source>
        <dbReference type="ARBA" id="ARBA00022475"/>
    </source>
</evidence>
<reference evidence="7" key="1">
    <citation type="submission" date="2024-06" db="EMBL/GenBank/DDBJ databases">
        <title>Lacrimispora cavernae sp. nov., a novel anaerobe isolated from bat guano pile inside a cave.</title>
        <authorList>
            <person name="Miller S.L."/>
            <person name="Lu N."/>
            <person name="King J."/>
            <person name="Sankaranarayanan K."/>
            <person name="Lawson P.A."/>
        </authorList>
    </citation>
    <scope>NUCLEOTIDE SEQUENCE</scope>
    <source>
        <strain evidence="7">BS-2</strain>
    </source>
</reference>
<evidence type="ECO:0000256" key="3">
    <source>
        <dbReference type="ARBA" id="ARBA00022692"/>
    </source>
</evidence>
<organism evidence="7">
    <name type="scientific">Lacrimispora sp. BS-2</name>
    <dbReference type="NCBI Taxonomy" id="3151850"/>
    <lineage>
        <taxon>Bacteria</taxon>
        <taxon>Bacillati</taxon>
        <taxon>Bacillota</taxon>
        <taxon>Clostridia</taxon>
        <taxon>Lachnospirales</taxon>
        <taxon>Lachnospiraceae</taxon>
        <taxon>Lacrimispora</taxon>
    </lineage>
</organism>
<gene>
    <name evidence="7" type="ORF">ABFV83_09805</name>
</gene>
<keyword evidence="3 6" id="KW-0812">Transmembrane</keyword>
<dbReference type="PIRSF" id="PIRSF006060">
    <property type="entry name" value="AA_transporter"/>
    <property type="match status" value="1"/>
</dbReference>
<dbReference type="AlphaFoldDB" id="A0AAU7PWY3"/>
<feature type="transmembrane region" description="Helical" evidence="6">
    <location>
        <begin position="412"/>
        <end position="429"/>
    </location>
</feature>
<accession>A0AAU7PWY3</accession>
<feature type="transmembrane region" description="Helical" evidence="6">
    <location>
        <begin position="322"/>
        <end position="340"/>
    </location>
</feature>
<dbReference type="Gene3D" id="1.20.1740.10">
    <property type="entry name" value="Amino acid/polyamine transporter I"/>
    <property type="match status" value="1"/>
</dbReference>